<evidence type="ECO:0000256" key="1">
    <source>
        <dbReference type="SAM" id="MobiDB-lite"/>
    </source>
</evidence>
<accession>A0AAV7VCH5</accession>
<feature type="region of interest" description="Disordered" evidence="1">
    <location>
        <begin position="1"/>
        <end position="28"/>
    </location>
</feature>
<comment type="caution">
    <text evidence="2">The sequence shown here is derived from an EMBL/GenBank/DDBJ whole genome shotgun (WGS) entry which is preliminary data.</text>
</comment>
<sequence length="176" mass="18491">MPHRSHPTKWASHEELESLPAPTQLKNNNAGKIKLIDEDRDGLKRCTAAGARSPLHSQPLPSGQSCGEVPLTTDGGAVLGSTSHVLLAREADTLVSVKPVVGGGARLAGSTFKPPPEDMFPAEVQINNVMGNSSLPDEASVAEAPKGHFKDSLKEFKPVTVLAGNCIPVGSFSLIR</sequence>
<dbReference type="EMBL" id="JANPWB010000003">
    <property type="protein sequence ID" value="KAJ1198556.1"/>
    <property type="molecule type" value="Genomic_DNA"/>
</dbReference>
<evidence type="ECO:0000313" key="2">
    <source>
        <dbReference type="EMBL" id="KAJ1198556.1"/>
    </source>
</evidence>
<proteinExistence type="predicted"/>
<name>A0AAV7VCH5_PLEWA</name>
<gene>
    <name evidence="2" type="ORF">NDU88_002395</name>
</gene>
<evidence type="ECO:0000313" key="3">
    <source>
        <dbReference type="Proteomes" id="UP001066276"/>
    </source>
</evidence>
<keyword evidence="3" id="KW-1185">Reference proteome</keyword>
<reference evidence="2" key="1">
    <citation type="journal article" date="2022" name="bioRxiv">
        <title>Sequencing and chromosome-scale assembly of the giantPleurodeles waltlgenome.</title>
        <authorList>
            <person name="Brown T."/>
            <person name="Elewa A."/>
            <person name="Iarovenko S."/>
            <person name="Subramanian E."/>
            <person name="Araus A.J."/>
            <person name="Petzold A."/>
            <person name="Susuki M."/>
            <person name="Suzuki K.-i.T."/>
            <person name="Hayashi T."/>
            <person name="Toyoda A."/>
            <person name="Oliveira C."/>
            <person name="Osipova E."/>
            <person name="Leigh N.D."/>
            <person name="Simon A."/>
            <person name="Yun M.H."/>
        </authorList>
    </citation>
    <scope>NUCLEOTIDE SEQUENCE</scope>
    <source>
        <strain evidence="2">20211129_DDA</strain>
        <tissue evidence="2">Liver</tissue>
    </source>
</reference>
<protein>
    <submittedName>
        <fullName evidence="2">Uncharacterized protein</fullName>
    </submittedName>
</protein>
<dbReference type="Proteomes" id="UP001066276">
    <property type="component" value="Chromosome 2_1"/>
</dbReference>
<dbReference type="AlphaFoldDB" id="A0AAV7VCH5"/>
<organism evidence="2 3">
    <name type="scientific">Pleurodeles waltl</name>
    <name type="common">Iberian ribbed newt</name>
    <dbReference type="NCBI Taxonomy" id="8319"/>
    <lineage>
        <taxon>Eukaryota</taxon>
        <taxon>Metazoa</taxon>
        <taxon>Chordata</taxon>
        <taxon>Craniata</taxon>
        <taxon>Vertebrata</taxon>
        <taxon>Euteleostomi</taxon>
        <taxon>Amphibia</taxon>
        <taxon>Batrachia</taxon>
        <taxon>Caudata</taxon>
        <taxon>Salamandroidea</taxon>
        <taxon>Salamandridae</taxon>
        <taxon>Pleurodelinae</taxon>
        <taxon>Pleurodeles</taxon>
    </lineage>
</organism>